<dbReference type="Proteomes" id="UP001156940">
    <property type="component" value="Unassembled WGS sequence"/>
</dbReference>
<protein>
    <recommendedName>
        <fullName evidence="3">Cthe-2314-like HEPN domain-containing protein</fullName>
    </recommendedName>
</protein>
<accession>A0ABT6J6S9</accession>
<organism evidence="1 2">
    <name type="scientific">Luteimonas endophytica</name>
    <dbReference type="NCBI Taxonomy" id="3042023"/>
    <lineage>
        <taxon>Bacteria</taxon>
        <taxon>Pseudomonadati</taxon>
        <taxon>Pseudomonadota</taxon>
        <taxon>Gammaproteobacteria</taxon>
        <taxon>Lysobacterales</taxon>
        <taxon>Lysobacteraceae</taxon>
        <taxon>Luteimonas</taxon>
    </lineage>
</organism>
<dbReference type="EMBL" id="JARXRM010000025">
    <property type="protein sequence ID" value="MDH5822520.1"/>
    <property type="molecule type" value="Genomic_DNA"/>
</dbReference>
<dbReference type="RefSeq" id="WP_280573449.1">
    <property type="nucleotide sequence ID" value="NZ_JARXRM010000025.1"/>
</dbReference>
<evidence type="ECO:0008006" key="3">
    <source>
        <dbReference type="Google" id="ProtNLM"/>
    </source>
</evidence>
<evidence type="ECO:0000313" key="2">
    <source>
        <dbReference type="Proteomes" id="UP001156940"/>
    </source>
</evidence>
<comment type="caution">
    <text evidence="1">The sequence shown here is derived from an EMBL/GenBank/DDBJ whole genome shotgun (WGS) entry which is preliminary data.</text>
</comment>
<proteinExistence type="predicted"/>
<evidence type="ECO:0000313" key="1">
    <source>
        <dbReference type="EMBL" id="MDH5822520.1"/>
    </source>
</evidence>
<name>A0ABT6J6S9_9GAMM</name>
<keyword evidence="2" id="KW-1185">Reference proteome</keyword>
<sequence>MFDETGALLLDVGPHVISESPGFAQSIGAIAASWAQTEVNLNCLFAVLLDTTPEEAANELKKHRSAAKTTHWARKRATEILKGEELLSLIETLDRLDEVRLRRNRVQHDVWSRKANDVRRIFAIHSDEYLALTTELVASSEDTNLAISVAKTFAEKISDGFSIEDLEAISTEIHSVSHSLLCAMFRRIVMRLAARSD</sequence>
<reference evidence="1 2" key="1">
    <citation type="submission" date="2023-04" db="EMBL/GenBank/DDBJ databases">
        <title>Luteimonas endophyticus RD2P54.</title>
        <authorList>
            <person name="Sun J.-Q."/>
        </authorList>
    </citation>
    <scope>NUCLEOTIDE SEQUENCE [LARGE SCALE GENOMIC DNA]</scope>
    <source>
        <strain evidence="1 2">RD2P54</strain>
    </source>
</reference>
<gene>
    <name evidence="1" type="ORF">QFW77_05885</name>
</gene>